<dbReference type="EMBL" id="CP020919">
    <property type="protein sequence ID" value="AWG25654.1"/>
    <property type="molecule type" value="Genomic_DNA"/>
</dbReference>
<dbReference type="Pfam" id="PF13578">
    <property type="entry name" value="Methyltransf_24"/>
    <property type="match status" value="1"/>
</dbReference>
<evidence type="ECO:0008006" key="3">
    <source>
        <dbReference type="Google" id="ProtNLM"/>
    </source>
</evidence>
<keyword evidence="2" id="KW-1185">Reference proteome</keyword>
<dbReference type="AlphaFoldDB" id="A0A2S1LPI7"/>
<protein>
    <recommendedName>
        <fullName evidence="3">Biotin carboxyl carrier protein</fullName>
    </recommendedName>
</protein>
<dbReference type="RefSeq" id="WP_108737229.1">
    <property type="nucleotide sequence ID" value="NZ_CP020919.1"/>
</dbReference>
<accession>A0A2S1LPI7</accession>
<sequence>MTRIEVLNALIKKNKVKNYLEIGVNRGKCLFNIKGPERRFAVDPFFNFNLWKRFRAIVLNPDNLKNNYFEVTSDAFFAKETALLQKNTLDLAFIDGLHTYEQSLKDTLNTLQYLDANGVIVLHDCNPLDALAAFPAVDIDKAREELGNHKDWKNIWNGDVWKTIVYIRKNHPELTAFVLNTDHGLGFVYKKERGTLPAVFESFSNIDELDYAFFEKNREALIDLKPVSYFSEFLK</sequence>
<dbReference type="KEGG" id="fki:FK004_10735"/>
<dbReference type="OrthoDB" id="799111at2"/>
<gene>
    <name evidence="1" type="ORF">FK004_10735</name>
</gene>
<evidence type="ECO:0000313" key="2">
    <source>
        <dbReference type="Proteomes" id="UP000244677"/>
    </source>
</evidence>
<organism evidence="1 2">
    <name type="scientific">Flavobacterium kingsejongi</name>
    <dbReference type="NCBI Taxonomy" id="1678728"/>
    <lineage>
        <taxon>Bacteria</taxon>
        <taxon>Pseudomonadati</taxon>
        <taxon>Bacteroidota</taxon>
        <taxon>Flavobacteriia</taxon>
        <taxon>Flavobacteriales</taxon>
        <taxon>Flavobacteriaceae</taxon>
        <taxon>Flavobacterium</taxon>
    </lineage>
</organism>
<evidence type="ECO:0000313" key="1">
    <source>
        <dbReference type="EMBL" id="AWG25654.1"/>
    </source>
</evidence>
<name>A0A2S1LPI7_9FLAO</name>
<proteinExistence type="predicted"/>
<dbReference type="Gene3D" id="3.40.50.150">
    <property type="entry name" value="Vaccinia Virus protein VP39"/>
    <property type="match status" value="1"/>
</dbReference>
<dbReference type="SUPFAM" id="SSF53335">
    <property type="entry name" value="S-adenosyl-L-methionine-dependent methyltransferases"/>
    <property type="match status" value="1"/>
</dbReference>
<reference evidence="1 2" key="1">
    <citation type="submission" date="2017-04" db="EMBL/GenBank/DDBJ databases">
        <title>Complete genome sequence of Flavobacterium kingsejong AJ004.</title>
        <authorList>
            <person name="Lee P.C."/>
        </authorList>
    </citation>
    <scope>NUCLEOTIDE SEQUENCE [LARGE SCALE GENOMIC DNA]</scope>
    <source>
        <strain evidence="1 2">AJ004</strain>
    </source>
</reference>
<dbReference type="Proteomes" id="UP000244677">
    <property type="component" value="Chromosome"/>
</dbReference>
<dbReference type="InterPro" id="IPR029063">
    <property type="entry name" value="SAM-dependent_MTases_sf"/>
</dbReference>